<dbReference type="Pfam" id="PF17771">
    <property type="entry name" value="ADAMTS_CR_2"/>
    <property type="match status" value="1"/>
</dbReference>
<keyword evidence="12" id="KW-0106">Calcium</keyword>
<dbReference type="GO" id="GO:0004222">
    <property type="term" value="F:metalloendopeptidase activity"/>
    <property type="evidence" value="ECO:0007669"/>
    <property type="project" value="TreeGrafter"/>
</dbReference>
<dbReference type="InterPro" id="IPR000884">
    <property type="entry name" value="TSP1_rpt"/>
</dbReference>
<evidence type="ECO:0000256" key="12">
    <source>
        <dbReference type="PIRSR" id="PIRSR613273-2"/>
    </source>
</evidence>
<keyword evidence="8" id="KW-0862">Zinc</keyword>
<dbReference type="PRINTS" id="PR01705">
    <property type="entry name" value="TSP1REPEAT"/>
</dbReference>
<gene>
    <name evidence="15" type="ORF">EB796_002887</name>
</gene>
<dbReference type="InterPro" id="IPR006586">
    <property type="entry name" value="ADAM_Cys-rich"/>
</dbReference>
<evidence type="ECO:0000256" key="1">
    <source>
        <dbReference type="ARBA" id="ARBA00004613"/>
    </source>
</evidence>
<dbReference type="PANTHER" id="PTHR13723">
    <property type="entry name" value="ADAMTS A DISINTEGRIN AND METALLOPROTEASE WITH THROMBOSPONDIN MOTIFS PROTEASE"/>
    <property type="match status" value="1"/>
</dbReference>
<comment type="caution">
    <text evidence="15">The sequence shown here is derived from an EMBL/GenBank/DDBJ whole genome shotgun (WGS) entry which is preliminary data.</text>
</comment>
<keyword evidence="11" id="KW-0325">Glycoprotein</keyword>
<evidence type="ECO:0000256" key="11">
    <source>
        <dbReference type="ARBA" id="ARBA00023180"/>
    </source>
</evidence>
<evidence type="ECO:0000256" key="10">
    <source>
        <dbReference type="ARBA" id="ARBA00023157"/>
    </source>
</evidence>
<evidence type="ECO:0000256" key="13">
    <source>
        <dbReference type="PIRSR" id="PIRSR613273-3"/>
    </source>
</evidence>
<dbReference type="FunFam" id="2.20.100.10:FF:000007">
    <property type="entry name" value="Thrombospondin 1"/>
    <property type="match status" value="1"/>
</dbReference>
<keyword evidence="10 13" id="KW-1015">Disulfide bond</keyword>
<dbReference type="Pfam" id="PF05986">
    <property type="entry name" value="ADAMTS_spacer1"/>
    <property type="match status" value="1"/>
</dbReference>
<keyword evidence="4 12" id="KW-0479">Metal-binding</keyword>
<dbReference type="Pfam" id="PF19030">
    <property type="entry name" value="TSP1_ADAMTS"/>
    <property type="match status" value="4"/>
</dbReference>
<name>A0A7J7KLL1_BUGNE</name>
<dbReference type="InterPro" id="IPR050439">
    <property type="entry name" value="ADAMTS_ADAMTS-like"/>
</dbReference>
<keyword evidence="3" id="KW-0165">Cleavage on pair of basic residues</keyword>
<dbReference type="OrthoDB" id="10035764at2759"/>
<dbReference type="SMART" id="SM00209">
    <property type="entry name" value="TSP1"/>
    <property type="match status" value="6"/>
</dbReference>
<dbReference type="SMART" id="SM00608">
    <property type="entry name" value="ACR"/>
    <property type="match status" value="1"/>
</dbReference>
<evidence type="ECO:0000313" key="15">
    <source>
        <dbReference type="EMBL" id="KAF6038808.1"/>
    </source>
</evidence>
<keyword evidence="16" id="KW-1185">Reference proteome</keyword>
<keyword evidence="6" id="KW-0677">Repeat</keyword>
<evidence type="ECO:0000256" key="9">
    <source>
        <dbReference type="ARBA" id="ARBA00023145"/>
    </source>
</evidence>
<dbReference type="FunFam" id="2.20.100.10:FF:000005">
    <property type="entry name" value="ADAM metallopeptidase with thrombospondin type 1 motif 9"/>
    <property type="match status" value="2"/>
</dbReference>
<dbReference type="GO" id="GO:0006508">
    <property type="term" value="P:proteolysis"/>
    <property type="evidence" value="ECO:0007669"/>
    <property type="project" value="TreeGrafter"/>
</dbReference>
<feature type="disulfide bond" evidence="13">
    <location>
        <begin position="147"/>
        <end position="184"/>
    </location>
</feature>
<feature type="disulfide bond" evidence="13">
    <location>
        <begin position="151"/>
        <end position="189"/>
    </location>
</feature>
<reference evidence="15" key="1">
    <citation type="submission" date="2020-06" db="EMBL/GenBank/DDBJ databases">
        <title>Draft genome of Bugula neritina, a colonial animal packing powerful symbionts and potential medicines.</title>
        <authorList>
            <person name="Rayko M."/>
        </authorList>
    </citation>
    <scope>NUCLEOTIDE SEQUENCE [LARGE SCALE GENOMIC DNA]</scope>
    <source>
        <strain evidence="15">Kwan_BN1</strain>
    </source>
</reference>
<keyword evidence="7" id="KW-0378">Hydrolase</keyword>
<evidence type="ECO:0000256" key="3">
    <source>
        <dbReference type="ARBA" id="ARBA00022685"/>
    </source>
</evidence>
<evidence type="ECO:0000313" key="16">
    <source>
        <dbReference type="Proteomes" id="UP000593567"/>
    </source>
</evidence>
<sequence length="723" mass="81823">MGSSLATDTGTFFWSKCNQRQLDSFLASPQANCLLEEAPVKSEMYNMSIQDLPGQVYNADQQCKHIYGDHASTCQFQLSNNQEADICRYLWCYVGGMRCETKFLPAAEGTPCDDNKWCRQGECIPVDKETPEPIDGGWDEWSDWTECTRTCGGGVQTRLRLCTSPSPKYGGRYCAGENKEFDRCNMEECEDGEKAFRELQCRQYNDEPFRGRYFKWFPVDNRYLSAVDKCQLFCRPERYKFYFQMNDRVIDGTRCDYDRDDICINGKCQPVGCDGRLWSDAKEDKCGVCNGDDSTCETIRGMFTGHVTPQRSKFTYNRLYSGLETVYSPGPTNESLEVQLLAVGTNPGVQYEYTVPIDPNQVRYSWKSEASKCSEECGGGFEELSAFCVSSNEEVADDSRCLAERKPLVGRFKCNVQACPARWVPQQWSSCSRECDGGKQRRDIYCMQKTDKDGDKRVKNKYCRGKRPPKTRRCNLRPCQPQWSEGTWSECSTTCGAGMQRRAVYCMSRSQRSSVISDSECDAESKPAVYKSCNVRDCAVDWYITAWSQCSASCGLGTQSRQVVCVDREPGASTNTVVDSQLCEHIARPSIPLLQNCQLTSCPSWQTGVWSQCSATCGESERRRKVVCALPDGTLVNSCDYNDKPPEIQACHQQVCPTTPPLLSTTEIDGWTTKMTETTVRTTEPTTQSCVDRKSWCPSLSVYKYYCMRSYYRGVCCHTCSQV</sequence>
<dbReference type="Gene3D" id="2.60.120.830">
    <property type="match status" value="1"/>
</dbReference>
<dbReference type="GO" id="GO:0030198">
    <property type="term" value="P:extracellular matrix organization"/>
    <property type="evidence" value="ECO:0007669"/>
    <property type="project" value="InterPro"/>
</dbReference>
<dbReference type="Gene3D" id="3.40.1620.60">
    <property type="match status" value="1"/>
</dbReference>
<feature type="domain" description="ADAM cysteine-rich" evidence="14">
    <location>
        <begin position="50"/>
        <end position="126"/>
    </location>
</feature>
<evidence type="ECO:0000256" key="6">
    <source>
        <dbReference type="ARBA" id="ARBA00022737"/>
    </source>
</evidence>
<dbReference type="PROSITE" id="PS50092">
    <property type="entry name" value="TSP1"/>
    <property type="match status" value="5"/>
</dbReference>
<feature type="disulfide bond" evidence="13">
    <location>
        <begin position="63"/>
        <end position="92"/>
    </location>
</feature>
<dbReference type="InterPro" id="IPR013273">
    <property type="entry name" value="ADAMTS/ADAMTS-like"/>
</dbReference>
<accession>A0A7J7KLL1</accession>
<dbReference type="InterPro" id="IPR045371">
    <property type="entry name" value="ADAMTS_CR_3"/>
</dbReference>
<evidence type="ECO:0000256" key="2">
    <source>
        <dbReference type="ARBA" id="ARBA00022525"/>
    </source>
</evidence>
<organism evidence="15 16">
    <name type="scientific">Bugula neritina</name>
    <name type="common">Brown bryozoan</name>
    <name type="synonym">Sertularia neritina</name>
    <dbReference type="NCBI Taxonomy" id="10212"/>
    <lineage>
        <taxon>Eukaryota</taxon>
        <taxon>Metazoa</taxon>
        <taxon>Spiralia</taxon>
        <taxon>Lophotrochozoa</taxon>
        <taxon>Bryozoa</taxon>
        <taxon>Gymnolaemata</taxon>
        <taxon>Cheilostomatida</taxon>
        <taxon>Flustrina</taxon>
        <taxon>Buguloidea</taxon>
        <taxon>Bugulidae</taxon>
        <taxon>Bugula</taxon>
    </lineage>
</organism>
<dbReference type="Pfam" id="PF00090">
    <property type="entry name" value="TSP_1"/>
    <property type="match status" value="1"/>
</dbReference>
<proteinExistence type="predicted"/>
<dbReference type="GO" id="GO:0046872">
    <property type="term" value="F:metal ion binding"/>
    <property type="evidence" value="ECO:0007669"/>
    <property type="project" value="UniProtKB-KW"/>
</dbReference>
<feature type="binding site" evidence="12">
    <location>
        <position position="33"/>
    </location>
    <ligand>
        <name>Ca(2+)</name>
        <dbReference type="ChEBI" id="CHEBI:29108"/>
        <label>1</label>
    </ligand>
</feature>
<feature type="disulfide bond" evidence="13">
    <location>
        <begin position="74"/>
        <end position="99"/>
    </location>
</feature>
<protein>
    <submittedName>
        <fullName evidence="15">ADAMTS18</fullName>
    </submittedName>
</protein>
<evidence type="ECO:0000259" key="14">
    <source>
        <dbReference type="SMART" id="SM00608"/>
    </source>
</evidence>
<dbReference type="Pfam" id="PF19236">
    <property type="entry name" value="ADAMTS_CR_3"/>
    <property type="match status" value="1"/>
</dbReference>
<dbReference type="Proteomes" id="UP000593567">
    <property type="component" value="Unassembled WGS sequence"/>
</dbReference>
<evidence type="ECO:0000256" key="4">
    <source>
        <dbReference type="ARBA" id="ARBA00022723"/>
    </source>
</evidence>
<dbReference type="InterPro" id="IPR010294">
    <property type="entry name" value="ADAMTS_spacer1"/>
</dbReference>
<dbReference type="SUPFAM" id="SSF82895">
    <property type="entry name" value="TSP-1 type 1 repeat"/>
    <property type="match status" value="6"/>
</dbReference>
<feature type="disulfide bond" evidence="13">
    <location>
        <begin position="112"/>
        <end position="123"/>
    </location>
</feature>
<dbReference type="EMBL" id="VXIV02000348">
    <property type="protein sequence ID" value="KAF6038808.1"/>
    <property type="molecule type" value="Genomic_DNA"/>
</dbReference>
<feature type="disulfide bond" evidence="13">
    <location>
        <begin position="162"/>
        <end position="174"/>
    </location>
</feature>
<comment type="subcellular location">
    <subcellularLocation>
        <location evidence="1">Secreted</location>
    </subcellularLocation>
</comment>
<dbReference type="GO" id="GO:0005576">
    <property type="term" value="C:extracellular region"/>
    <property type="evidence" value="ECO:0007669"/>
    <property type="project" value="UniProtKB-SubCell"/>
</dbReference>
<evidence type="ECO:0000256" key="7">
    <source>
        <dbReference type="ARBA" id="ARBA00022801"/>
    </source>
</evidence>
<dbReference type="GO" id="GO:0031012">
    <property type="term" value="C:extracellular matrix"/>
    <property type="evidence" value="ECO:0007669"/>
    <property type="project" value="TreeGrafter"/>
</dbReference>
<dbReference type="PRINTS" id="PR01857">
    <property type="entry name" value="ADAMTSFAMILY"/>
</dbReference>
<dbReference type="Gene3D" id="2.20.100.10">
    <property type="entry name" value="Thrombospondin type-1 (TSP1) repeat"/>
    <property type="match status" value="6"/>
</dbReference>
<evidence type="ECO:0000256" key="8">
    <source>
        <dbReference type="ARBA" id="ARBA00022833"/>
    </source>
</evidence>
<dbReference type="InterPro" id="IPR036383">
    <property type="entry name" value="TSP1_rpt_sf"/>
</dbReference>
<dbReference type="PANTHER" id="PTHR13723:SF281">
    <property type="entry name" value="PAPILIN"/>
    <property type="match status" value="1"/>
</dbReference>
<dbReference type="AlphaFoldDB" id="A0A7J7KLL1"/>
<dbReference type="InterPro" id="IPR041645">
    <property type="entry name" value="ADAMTS_CR_2"/>
</dbReference>
<keyword evidence="2" id="KW-0964">Secreted</keyword>
<keyword evidence="5" id="KW-0732">Signal</keyword>
<evidence type="ECO:0000256" key="5">
    <source>
        <dbReference type="ARBA" id="ARBA00022729"/>
    </source>
</evidence>
<feature type="disulfide bond" evidence="13">
    <location>
        <begin position="87"/>
        <end position="118"/>
    </location>
</feature>
<keyword evidence="9" id="KW-0865">Zymogen</keyword>